<name>A0A179FJE8_PURLI</name>
<evidence type="ECO:0000313" key="1">
    <source>
        <dbReference type="EMBL" id="OAQ65644.1"/>
    </source>
</evidence>
<accession>A0A179FJE8</accession>
<gene>
    <name evidence="1" type="ORF">VFPBJ_11176</name>
</gene>
<organism evidence="1 2">
    <name type="scientific">Purpureocillium lilacinum</name>
    <name type="common">Paecilomyces lilacinus</name>
    <dbReference type="NCBI Taxonomy" id="33203"/>
    <lineage>
        <taxon>Eukaryota</taxon>
        <taxon>Fungi</taxon>
        <taxon>Dikarya</taxon>
        <taxon>Ascomycota</taxon>
        <taxon>Pezizomycotina</taxon>
        <taxon>Sordariomycetes</taxon>
        <taxon>Hypocreomycetidae</taxon>
        <taxon>Hypocreales</taxon>
        <taxon>Ophiocordycipitaceae</taxon>
        <taxon>Purpureocillium</taxon>
    </lineage>
</organism>
<dbReference type="EMBL" id="LSBH01000014">
    <property type="protein sequence ID" value="OAQ65644.1"/>
    <property type="molecule type" value="Genomic_DNA"/>
</dbReference>
<protein>
    <submittedName>
        <fullName evidence="1">Uncharacterized protein</fullName>
    </submittedName>
</protein>
<sequence>MPRLSARHRLRCLRLLGRSARIRGKTPELQGTRMKNYTRLICLAAHSIHRRLPGSDKLTIEATSARVGIRPRDVTKLLEEWESTRCCTLALQLLYKLKLC</sequence>
<reference evidence="1 2" key="1">
    <citation type="submission" date="2016-01" db="EMBL/GenBank/DDBJ databases">
        <title>Biosynthesis of antibiotic leucinostatins and their inhibition on Phytophthora in bio-control Purpureocillium lilacinum.</title>
        <authorList>
            <person name="Wang G."/>
            <person name="Liu Z."/>
            <person name="Lin R."/>
            <person name="Li E."/>
            <person name="Mao Z."/>
            <person name="Ling J."/>
            <person name="Yin W."/>
            <person name="Xie B."/>
        </authorList>
    </citation>
    <scope>NUCLEOTIDE SEQUENCE [LARGE SCALE GENOMIC DNA]</scope>
    <source>
        <strain evidence="1">PLBJ-1</strain>
    </source>
</reference>
<proteinExistence type="predicted"/>
<evidence type="ECO:0000313" key="2">
    <source>
        <dbReference type="Proteomes" id="UP000078240"/>
    </source>
</evidence>
<dbReference type="Proteomes" id="UP000078240">
    <property type="component" value="Unassembled WGS sequence"/>
</dbReference>
<dbReference type="AlphaFoldDB" id="A0A179FJE8"/>
<comment type="caution">
    <text evidence="1">The sequence shown here is derived from an EMBL/GenBank/DDBJ whole genome shotgun (WGS) entry which is preliminary data.</text>
</comment>